<name>A0ABX1G7I7_9MICC</name>
<comment type="caution">
    <text evidence="2">The sequence shown here is derived from an EMBL/GenBank/DDBJ whole genome shotgun (WGS) entry which is preliminary data.</text>
</comment>
<protein>
    <submittedName>
        <fullName evidence="2">2'-5' RNA ligase</fullName>
    </submittedName>
</protein>
<keyword evidence="2" id="KW-0436">Ligase</keyword>
<proteinExistence type="predicted"/>
<dbReference type="Pfam" id="PF09511">
    <property type="entry name" value="RNA_lig_T4_1"/>
    <property type="match status" value="1"/>
</dbReference>
<organism evidence="2 3">
    <name type="scientific">Paeniglutamicibacter terrestris</name>
    <dbReference type="NCBI Taxonomy" id="2723403"/>
    <lineage>
        <taxon>Bacteria</taxon>
        <taxon>Bacillati</taxon>
        <taxon>Actinomycetota</taxon>
        <taxon>Actinomycetes</taxon>
        <taxon>Micrococcales</taxon>
        <taxon>Micrococcaceae</taxon>
        <taxon>Paeniglutamicibacter</taxon>
    </lineage>
</organism>
<dbReference type="InterPro" id="IPR019039">
    <property type="entry name" value="T4-Rnl1-like_N"/>
</dbReference>
<reference evidence="2 3" key="1">
    <citation type="submission" date="2020-04" db="EMBL/GenBank/DDBJ databases">
        <title>Paeniglutamicibacter sp. ANT13_2, a novel actinomycete isolated from sediment in Antarctica.</title>
        <authorList>
            <person name="Sakdapetsiri C."/>
            <person name="Pinyakong O."/>
        </authorList>
    </citation>
    <scope>NUCLEOTIDE SEQUENCE [LARGE SCALE GENOMIC DNA]</scope>
    <source>
        <strain evidence="2 3">ANT13_2</strain>
    </source>
</reference>
<keyword evidence="3" id="KW-1185">Reference proteome</keyword>
<dbReference type="EMBL" id="JAAWVT010000009">
    <property type="protein sequence ID" value="NKG22233.1"/>
    <property type="molecule type" value="Genomic_DNA"/>
</dbReference>
<dbReference type="RefSeq" id="WP_168153021.1">
    <property type="nucleotide sequence ID" value="NZ_JAAWVT010000009.1"/>
</dbReference>
<dbReference type="GO" id="GO:0016874">
    <property type="term" value="F:ligase activity"/>
    <property type="evidence" value="ECO:0007669"/>
    <property type="project" value="UniProtKB-KW"/>
</dbReference>
<feature type="domain" description="T4 RNA ligase 1-like N-terminal" evidence="1">
    <location>
        <begin position="50"/>
        <end position="229"/>
    </location>
</feature>
<accession>A0ABX1G7I7</accession>
<gene>
    <name evidence="2" type="ORF">HED64_16160</name>
</gene>
<evidence type="ECO:0000313" key="2">
    <source>
        <dbReference type="EMBL" id="NKG22233.1"/>
    </source>
</evidence>
<evidence type="ECO:0000259" key="1">
    <source>
        <dbReference type="Pfam" id="PF09511"/>
    </source>
</evidence>
<evidence type="ECO:0000313" key="3">
    <source>
        <dbReference type="Proteomes" id="UP000746595"/>
    </source>
</evidence>
<sequence length="349" mass="39170">MYLQDLLDPTELKNEIAAGYVRAQKLNELTILNYTDKAQYDRHWNLITTQCRGLIVKPNGQVIARPFPKFFNTGEPEAILDLTAPVTVTDKLDGSLGIAYVIGGKVRIATRGSMSSEQAIHATGLLNKRYPDWMPPAGITVLFEIIYPENRIVVDYGPLDALILLGAIDIETGTSVTPAEIEWPGDRATVFPFETLAEAFDAPARKNAEGFVVHFHGTDTRVKIKQDDYVRLHRIVTGWNERTVWEHLAAGESLAELTAGLPDEFHRWADNIGKQLLDQHNNLVDEAETAYRTLTEYVLPADFDRKDFALEASKHPLRPAIFSLLDGKDIHAWAWKQIRPTTQKEASLV</sequence>
<dbReference type="Proteomes" id="UP000746595">
    <property type="component" value="Unassembled WGS sequence"/>
</dbReference>